<name>A0A0G1ZWX1_9BACT</name>
<dbReference type="Proteomes" id="UP000034054">
    <property type="component" value="Unassembled WGS sequence"/>
</dbReference>
<accession>A0A0G1ZWX1</accession>
<organism evidence="2 3">
    <name type="scientific">Candidatus Uhrbacteria bacterium GW2011_GWA2_52_8d</name>
    <dbReference type="NCBI Taxonomy" id="1618979"/>
    <lineage>
        <taxon>Bacteria</taxon>
        <taxon>Candidatus Uhriibacteriota</taxon>
    </lineage>
</organism>
<keyword evidence="1" id="KW-0732">Signal</keyword>
<feature type="chain" id="PRO_5002541576" evidence="1">
    <location>
        <begin position="37"/>
        <end position="1280"/>
    </location>
</feature>
<evidence type="ECO:0000313" key="3">
    <source>
        <dbReference type="Proteomes" id="UP000034054"/>
    </source>
</evidence>
<dbReference type="EMBL" id="LCRH01000014">
    <property type="protein sequence ID" value="KKW32892.1"/>
    <property type="molecule type" value="Genomic_DNA"/>
</dbReference>
<reference evidence="2 3" key="1">
    <citation type="journal article" date="2015" name="Nature">
        <title>rRNA introns, odd ribosomes, and small enigmatic genomes across a large radiation of phyla.</title>
        <authorList>
            <person name="Brown C.T."/>
            <person name="Hug L.A."/>
            <person name="Thomas B.C."/>
            <person name="Sharon I."/>
            <person name="Castelle C.J."/>
            <person name="Singh A."/>
            <person name="Wilkins M.J."/>
            <person name="Williams K.H."/>
            <person name="Banfield J.F."/>
        </authorList>
    </citation>
    <scope>NUCLEOTIDE SEQUENCE [LARGE SCALE GENOMIC DNA]</scope>
</reference>
<sequence length="1280" mass="133877">MSNSLRLKKTFTFVVAAATIVATAGLTAFVPSQVSAAEYGDLIMGETLSTVYYYGSDGQRYSFPNENTYFSWYEDFDGVVEISDEDLADITLAGNIVARPGSRWIKITSDEKTYAVAVDGSIHWIESEEVAEGLAGSDWNTFIDDVPDVFFVDYTVGDSLTDASEGYEGMLWTDGTDTYLVWDGEVRLVSDMDANMFQDGFVLDGADFDMDSLTEGDEIDSELAYLTDAAQMVETDDYAETQEISVSLSDESPSSSTLVAAQALGHLASYDFENSSSSDVVVTKVVLSREGVSADTTLSNVYLFDGWSRLTDAATVSSGSISWNDSSGLFTIPAGETATVAVRSDILTGTSGQTVGVSLDPDDIVYSGAFESTGSAIDSAEHTIATVTNFATVNFGLSTSATPTTNSALDPQDDFAIWNATTNVGTNEARLTAIQFRNIGSINAEDLGNWRLYVDGIAYGDAVEEEDSNGYIAFDLSDEPVTINTGAHTIKVLVDIWGGSTRTATVGLRSTADVVMMEDDYDQPILVTGSSASTTGSFAAHDAGAQTITEGNLTFTKETDSASGDVVNASSSASLASFEVKATGEAMKIESLNFNVETTVAAGNTAVRLRNGAIYADGVQVGSTSVICGNDTVTASACTSVGGSGASYSTYTFGSSFIVYPGSPVTMEVTADIYDSDSTQDYAASDTIRLDIDATALSSNVLRMTSGGYASLPGTDVTGNSLTVREGDLTTALNTSYADQTVVVPKTEYKVGSWTVTTNTTEAVNLTQFNVDFDADDDGGVALSTADYSNLYIEYGPADDLTESSAKATVSTANSWSISYELGSGETIYVNAYANVGADASDGVDGADFIQAELDVTGTTVGSAAAVSDSDVEGQTITYYNAGTFTTALGGDTPVAKAAAGGQTIEAAKYKFTAENESYTIDQIQVLVATAAAAGVINKVELYDGSTLLGSAVFNSTSGDSVANAAALVTGLDIDVASGTSKTITAKLVLNDIGTGAGAPQNNLALSLDSARILDSDGTVTTDATDRDGNEIRAYNSIPTVSHVDLTNSTIVNGQGMDLYQFTITADSNGPVSLKQLKFPITFTDADADTLEMDTWKLEKNDTVIADDNTTAILIEDEDGDDIADGTGVGDDTFTGGSADTTVVVIWNTSEEVISAGETVTYTLRATPRGFDSDGDTGDEDYFTIYLAGDTTAHNSDGGTVGVTDACLDDNASSGNMWALGDTAAIGTDCTSTDTGSSAYNFIWSDGSLSGHDGTETTAADWANGWRVLNLDLDGETWAK</sequence>
<proteinExistence type="predicted"/>
<comment type="caution">
    <text evidence="2">The sequence shown here is derived from an EMBL/GenBank/DDBJ whole genome shotgun (WGS) entry which is preliminary data.</text>
</comment>
<protein>
    <submittedName>
        <fullName evidence="2">Uncharacterized protein</fullName>
    </submittedName>
</protein>
<feature type="signal peptide" evidence="1">
    <location>
        <begin position="1"/>
        <end position="36"/>
    </location>
</feature>
<dbReference type="AlphaFoldDB" id="A0A0G1ZWX1"/>
<dbReference type="PATRIC" id="fig|1618979.3.peg.254"/>
<evidence type="ECO:0000256" key="1">
    <source>
        <dbReference type="SAM" id="SignalP"/>
    </source>
</evidence>
<evidence type="ECO:0000313" key="2">
    <source>
        <dbReference type="EMBL" id="KKW32892.1"/>
    </source>
</evidence>
<gene>
    <name evidence="2" type="ORF">UY76_C0014G0005</name>
</gene>